<evidence type="ECO:0000313" key="3">
    <source>
        <dbReference type="Proteomes" id="UP000092498"/>
    </source>
</evidence>
<keyword evidence="1" id="KW-1133">Transmembrane helix</keyword>
<proteinExistence type="predicted"/>
<evidence type="ECO:0000313" key="2">
    <source>
        <dbReference type="EMBL" id="ANP44939.1"/>
    </source>
</evidence>
<accession>A0A1B1AEF5</accession>
<reference evidence="2 3" key="1">
    <citation type="submission" date="2015-11" db="EMBL/GenBank/DDBJ databases">
        <title>Whole-Genome Sequence of Candidatus Oderbacter manganicum from the National Park Lower Oder Valley, Germany.</title>
        <authorList>
            <person name="Braun B."/>
            <person name="Liere K."/>
            <person name="Szewzyk U."/>
        </authorList>
    </citation>
    <scope>NUCLEOTIDE SEQUENCE [LARGE SCALE GENOMIC DNA]</scope>
    <source>
        <strain evidence="2 3">OTSz_A_272</strain>
    </source>
</reference>
<keyword evidence="3" id="KW-1185">Reference proteome</keyword>
<keyword evidence="1" id="KW-0812">Transmembrane</keyword>
<evidence type="ECO:0000256" key="1">
    <source>
        <dbReference type="SAM" id="Phobius"/>
    </source>
</evidence>
<gene>
    <name evidence="2" type="ORF">ATE48_02865</name>
</gene>
<keyword evidence="1" id="KW-0472">Membrane</keyword>
<organism evidence="2 3">
    <name type="scientific">Candidatus Viadribacter manganicus</name>
    <dbReference type="NCBI Taxonomy" id="1759059"/>
    <lineage>
        <taxon>Bacteria</taxon>
        <taxon>Pseudomonadati</taxon>
        <taxon>Pseudomonadota</taxon>
        <taxon>Alphaproteobacteria</taxon>
        <taxon>Hyphomonadales</taxon>
        <taxon>Hyphomonadaceae</taxon>
        <taxon>Candidatus Viadribacter</taxon>
    </lineage>
</organism>
<protein>
    <submittedName>
        <fullName evidence="2">Uncharacterized protein</fullName>
    </submittedName>
</protein>
<dbReference type="STRING" id="1759059.ATE48_02865"/>
<name>A0A1B1AEF5_9PROT</name>
<dbReference type="OrthoDB" id="8479796at2"/>
<feature type="transmembrane region" description="Helical" evidence="1">
    <location>
        <begin position="12"/>
        <end position="33"/>
    </location>
</feature>
<dbReference type="EMBL" id="CP013244">
    <property type="protein sequence ID" value="ANP44939.1"/>
    <property type="molecule type" value="Genomic_DNA"/>
</dbReference>
<dbReference type="KEGG" id="cbot:ATE48_02865"/>
<dbReference type="AlphaFoldDB" id="A0A1B1AEF5"/>
<dbReference type="InParanoid" id="A0A1B1AEF5"/>
<dbReference type="RefSeq" id="WP_066767611.1">
    <property type="nucleotide sequence ID" value="NZ_CP013244.1"/>
</dbReference>
<sequence length="277" mass="31268">MRFFRQIGDLKGWKRFGFEVAIIVIGLSITLIAQELITSANRARATREAIDAVEVDMVMLYLHASERLAVEPCRRERFRALADRLQRSDGYWAAEIPESINRNSEHMVLPRVLRSPRRPWSDATWRSLLAGDAAIDMDRQRFIQISAVFVATEGFRERQDAAFDLAGELSHLSMSGPFDAAQRREAYATLSRLASMEGIMTVHARQAREAIMAFDFQNERRFFRFTSSTDGDIADFIANTVATYGACVDTTQFQPFIDDLNATTGMNVTLPRSGSTP</sequence>
<dbReference type="Proteomes" id="UP000092498">
    <property type="component" value="Chromosome"/>
</dbReference>